<dbReference type="KEGG" id="nod:FOH10_21885"/>
<dbReference type="RefSeq" id="WP_039816198.1">
    <property type="nucleotide sequence ID" value="NZ_CP041695.1"/>
</dbReference>
<keyword evidence="4" id="KW-1185">Reference proteome</keyword>
<feature type="coiled-coil region" evidence="1">
    <location>
        <begin position="13"/>
        <end position="86"/>
    </location>
</feature>
<reference evidence="3 4" key="1">
    <citation type="submission" date="2018-06" db="EMBL/GenBank/DDBJ databases">
        <authorList>
            <consortium name="Pathogen Informatics"/>
            <person name="Doyle S."/>
        </authorList>
    </citation>
    <scope>NUCLEOTIDE SEQUENCE [LARGE SCALE GENOMIC DNA]</scope>
    <source>
        <strain evidence="3 4">NCTC1934</strain>
    </source>
</reference>
<dbReference type="AlphaFoldDB" id="A0A378YQE2"/>
<dbReference type="EMBL" id="UGRY01000002">
    <property type="protein sequence ID" value="SUA78963.1"/>
    <property type="molecule type" value="Genomic_DNA"/>
</dbReference>
<protein>
    <submittedName>
        <fullName evidence="3">Uncharacterized protein</fullName>
    </submittedName>
</protein>
<dbReference type="Proteomes" id="UP000255467">
    <property type="component" value="Unassembled WGS sequence"/>
</dbReference>
<accession>A0A378YQE2</accession>
<dbReference type="STRING" id="1406858.GCA_000710895_03436"/>
<sequence>MTIEYTGKVDAMLAEYTAMLDRCDERNAQAKELLAEAEALAAETRELFGAEYSAAPGDAEDIRAQRAALEEQVDAKSQQVLRLHSENFEEWQRFTHAEW</sequence>
<evidence type="ECO:0000256" key="1">
    <source>
        <dbReference type="SAM" id="Coils"/>
    </source>
</evidence>
<gene>
    <name evidence="2" type="ORF">FOH10_21885</name>
    <name evidence="3" type="ORF">NCTC1934_03569</name>
</gene>
<dbReference type="OrthoDB" id="4556402at2"/>
<proteinExistence type="predicted"/>
<evidence type="ECO:0000313" key="3">
    <source>
        <dbReference type="EMBL" id="SUA78963.1"/>
    </source>
</evidence>
<evidence type="ECO:0000313" key="5">
    <source>
        <dbReference type="Proteomes" id="UP000317039"/>
    </source>
</evidence>
<dbReference type="EMBL" id="CP041695">
    <property type="protein sequence ID" value="QDP80970.1"/>
    <property type="molecule type" value="Genomic_DNA"/>
</dbReference>
<dbReference type="GeneID" id="80335012"/>
<reference evidence="2 5" key="2">
    <citation type="submission" date="2019-07" db="EMBL/GenBank/DDBJ databases">
        <title>Complete Genome Sequence and Methylome Analysis of Nocardia otitidis-caviarum NEB252.</title>
        <authorList>
            <person name="Fomenkov A."/>
            <person name="Anton B.P."/>
            <person name="Vincze T."/>
            <person name="Roberts R.J."/>
        </authorList>
    </citation>
    <scope>NUCLEOTIDE SEQUENCE [LARGE SCALE GENOMIC DNA]</scope>
    <source>
        <strain evidence="2 5">NEB252</strain>
    </source>
</reference>
<keyword evidence="1" id="KW-0175">Coiled coil</keyword>
<organism evidence="3 4">
    <name type="scientific">Nocardia otitidiscaviarum</name>
    <dbReference type="NCBI Taxonomy" id="1823"/>
    <lineage>
        <taxon>Bacteria</taxon>
        <taxon>Bacillati</taxon>
        <taxon>Actinomycetota</taxon>
        <taxon>Actinomycetes</taxon>
        <taxon>Mycobacteriales</taxon>
        <taxon>Nocardiaceae</taxon>
        <taxon>Nocardia</taxon>
    </lineage>
</organism>
<name>A0A378YQE2_9NOCA</name>
<dbReference type="Proteomes" id="UP000317039">
    <property type="component" value="Chromosome"/>
</dbReference>
<evidence type="ECO:0000313" key="4">
    <source>
        <dbReference type="Proteomes" id="UP000255467"/>
    </source>
</evidence>
<evidence type="ECO:0000313" key="2">
    <source>
        <dbReference type="EMBL" id="QDP80970.1"/>
    </source>
</evidence>